<keyword evidence="3" id="KW-0732">Signal</keyword>
<keyword evidence="1" id="KW-0464">Manganese</keyword>
<dbReference type="Gene3D" id="3.90.550.10">
    <property type="entry name" value="Spore Coat Polysaccharide Biosynthesis Protein SpsA, Chain A"/>
    <property type="match status" value="1"/>
</dbReference>
<feature type="transmembrane region" description="Helical" evidence="2">
    <location>
        <begin position="446"/>
        <end position="468"/>
    </location>
</feature>
<evidence type="ECO:0000256" key="3">
    <source>
        <dbReference type="SAM" id="SignalP"/>
    </source>
</evidence>
<feature type="transmembrane region" description="Helical" evidence="2">
    <location>
        <begin position="361"/>
        <end position="384"/>
    </location>
</feature>
<dbReference type="OMA" id="HKARKYQ"/>
<feature type="transmembrane region" description="Helical" evidence="2">
    <location>
        <begin position="396"/>
        <end position="414"/>
    </location>
</feature>
<comment type="caution">
    <text evidence="4">The sequence shown here is derived from an EMBL/GenBank/DDBJ whole genome shotgun (WGS) entry which is preliminary data.</text>
</comment>
<dbReference type="PANTHER" id="PTHR11183">
    <property type="entry name" value="GLYCOGENIN SUBFAMILY MEMBER"/>
    <property type="match status" value="1"/>
</dbReference>
<dbReference type="InterPro" id="IPR050587">
    <property type="entry name" value="GNT1/Glycosyltrans_8"/>
</dbReference>
<keyword evidence="2" id="KW-0812">Transmembrane</keyword>
<keyword evidence="5" id="KW-1185">Reference proteome</keyword>
<evidence type="ECO:0000256" key="1">
    <source>
        <dbReference type="ARBA" id="ARBA00023211"/>
    </source>
</evidence>
<dbReference type="SUPFAM" id="SSF53448">
    <property type="entry name" value="Nucleotide-diphospho-sugar transferases"/>
    <property type="match status" value="1"/>
</dbReference>
<reference evidence="4" key="1">
    <citation type="submission" date="2021-08" db="EMBL/GenBank/DDBJ databases">
        <title>WGS assembly of Ceratopteris richardii.</title>
        <authorList>
            <person name="Marchant D.B."/>
            <person name="Chen G."/>
            <person name="Jenkins J."/>
            <person name="Shu S."/>
            <person name="Leebens-Mack J."/>
            <person name="Grimwood J."/>
            <person name="Schmutz J."/>
            <person name="Soltis P."/>
            <person name="Soltis D."/>
            <person name="Chen Z.-H."/>
        </authorList>
    </citation>
    <scope>NUCLEOTIDE SEQUENCE</scope>
    <source>
        <strain evidence="4">Whitten #5841</strain>
        <tissue evidence="4">Leaf</tissue>
    </source>
</reference>
<dbReference type="OrthoDB" id="2014201at2759"/>
<dbReference type="EMBL" id="CM035409">
    <property type="protein sequence ID" value="KAH7440145.1"/>
    <property type="molecule type" value="Genomic_DNA"/>
</dbReference>
<accession>A0A8T2V300</accession>
<dbReference type="Proteomes" id="UP000825935">
    <property type="component" value="Chromosome 4"/>
</dbReference>
<keyword evidence="2" id="KW-1133">Transmembrane helix</keyword>
<evidence type="ECO:0000313" key="4">
    <source>
        <dbReference type="EMBL" id="KAH7440145.1"/>
    </source>
</evidence>
<feature type="transmembrane region" description="Helical" evidence="2">
    <location>
        <begin position="421"/>
        <end position="440"/>
    </location>
</feature>
<organism evidence="4 5">
    <name type="scientific">Ceratopteris richardii</name>
    <name type="common">Triangle waterfern</name>
    <dbReference type="NCBI Taxonomy" id="49495"/>
    <lineage>
        <taxon>Eukaryota</taxon>
        <taxon>Viridiplantae</taxon>
        <taxon>Streptophyta</taxon>
        <taxon>Embryophyta</taxon>
        <taxon>Tracheophyta</taxon>
        <taxon>Polypodiopsida</taxon>
        <taxon>Polypodiidae</taxon>
        <taxon>Polypodiales</taxon>
        <taxon>Pteridineae</taxon>
        <taxon>Pteridaceae</taxon>
        <taxon>Parkerioideae</taxon>
        <taxon>Ceratopteris</taxon>
    </lineage>
</organism>
<protein>
    <recommendedName>
        <fullName evidence="6">Glucuronosyltransferase PGSIP8</fullName>
    </recommendedName>
</protein>
<feature type="signal peptide" evidence="3">
    <location>
        <begin position="1"/>
        <end position="35"/>
    </location>
</feature>
<dbReference type="CDD" id="cd02537">
    <property type="entry name" value="GT8_Glycogenin"/>
    <property type="match status" value="1"/>
</dbReference>
<sequence>MRTTVFQRMNRKRFCKMTSHIHLLAVLVFASVSSGATDGTPAAFLPSAISRSDHGHHGKRHAYATMLYMGTPRDHEFYIAARVMFQSLLQLKVDADLVVIASRNLPRLWVQTLEAEMVKVVPVDDIPNPYRGQADFDPRFLSTLNKLYAWSLVDYERVVMLDADNIFLRKTDELFQCGQFCAVFINPCIFHTGLFVLEPSEATFKNLIDGLQTKENKDGADQGYLMAWFNDLLERPLFLPPANGSKLNGFYRLPLGYQMDASYFYLKLRWNVPCGPNSVITFPSMPWLKPWYWWSWPVLPLGLQWHEKRRSTIGYSTEIPVLVSEALFYLGTMIISLFIGRRMRQQNEKLQSGKMCGGRGSCADGTLPLVCLMRFVALIVSFILPAMLIPRTVHPLMGWPLELLGSMSLLFVIISMSNLPVLPVLTPWFGIVGALLVMALPVYRNGILRALAIGSYAFAVSPFLWWAFKEILRSMSWKETIYRGWTTVRSESPSSQTTKMC</sequence>
<dbReference type="AlphaFoldDB" id="A0A8T2V300"/>
<evidence type="ECO:0000313" key="5">
    <source>
        <dbReference type="Proteomes" id="UP000825935"/>
    </source>
</evidence>
<evidence type="ECO:0008006" key="6">
    <source>
        <dbReference type="Google" id="ProtNLM"/>
    </source>
</evidence>
<feature type="chain" id="PRO_5035744160" description="Glucuronosyltransferase PGSIP8" evidence="3">
    <location>
        <begin position="36"/>
        <end position="501"/>
    </location>
</feature>
<name>A0A8T2V300_CERRI</name>
<evidence type="ECO:0000256" key="2">
    <source>
        <dbReference type="SAM" id="Phobius"/>
    </source>
</evidence>
<dbReference type="InterPro" id="IPR029044">
    <property type="entry name" value="Nucleotide-diphossugar_trans"/>
</dbReference>
<gene>
    <name evidence="4" type="ORF">KP509_04G093700</name>
</gene>
<keyword evidence="2" id="KW-0472">Membrane</keyword>
<proteinExistence type="predicted"/>
<feature type="transmembrane region" description="Helical" evidence="2">
    <location>
        <begin position="319"/>
        <end position="340"/>
    </location>
</feature>